<dbReference type="KEGG" id="msil:METEAL_09220"/>
<gene>
    <name evidence="1" type="ORF">METEAL_09220</name>
</gene>
<reference evidence="2" key="1">
    <citation type="journal article" date="2023" name="Int. J. Syst. Evol. Microbiol.">
        <title>Mesoterricola silvestris gen. nov., sp. nov., Mesoterricola sediminis sp. nov., Geothrix oryzae sp. nov., Geothrix edaphica sp. nov., Geothrix rubra sp. nov., and Geothrix limicola sp. nov., six novel members of Acidobacteriota isolated from soils.</title>
        <authorList>
            <person name="Itoh H."/>
            <person name="Sugisawa Y."/>
            <person name="Mise K."/>
            <person name="Xu Z."/>
            <person name="Kuniyasu M."/>
            <person name="Ushijima N."/>
            <person name="Kawano K."/>
            <person name="Kobayashi E."/>
            <person name="Shiratori Y."/>
            <person name="Masuda Y."/>
            <person name="Senoo K."/>
        </authorList>
    </citation>
    <scope>NUCLEOTIDE SEQUENCE [LARGE SCALE GENOMIC DNA]</scope>
    <source>
        <strain evidence="2">W79</strain>
    </source>
</reference>
<sequence length="200" mass="21767">MEKQAELLIRAALHDMANVLAGIQGVLELADPARPLGTRDKDRLDAVVEEGMATLVRARHLAMGTLPEAGLQEGPDWRAQVLDELKAMGLLFKCEFVLTFEDRGGPDRWPGALLRSYVRSAVRQALPYAQGHVLNLRCASEPSGWSIRMDPVSLLPEGLVFLADDHPGDITSRWAKTAGQALGVTPTCQDGILSLQVPRP</sequence>
<evidence type="ECO:0000313" key="1">
    <source>
        <dbReference type="EMBL" id="BDU71748.1"/>
    </source>
</evidence>
<protein>
    <recommendedName>
        <fullName evidence="3">Histidine kinase</fullName>
    </recommendedName>
</protein>
<dbReference type="Proteomes" id="UP001238179">
    <property type="component" value="Chromosome"/>
</dbReference>
<organism evidence="1 2">
    <name type="scientific">Mesoterricola silvestris</name>
    <dbReference type="NCBI Taxonomy" id="2927979"/>
    <lineage>
        <taxon>Bacteria</taxon>
        <taxon>Pseudomonadati</taxon>
        <taxon>Acidobacteriota</taxon>
        <taxon>Holophagae</taxon>
        <taxon>Holophagales</taxon>
        <taxon>Holophagaceae</taxon>
        <taxon>Mesoterricola</taxon>
    </lineage>
</organism>
<dbReference type="RefSeq" id="WP_316414651.1">
    <property type="nucleotide sequence ID" value="NZ_AP027080.1"/>
</dbReference>
<name>A0AA48H4J9_9BACT</name>
<evidence type="ECO:0008006" key="3">
    <source>
        <dbReference type="Google" id="ProtNLM"/>
    </source>
</evidence>
<accession>A0AA48H4J9</accession>
<keyword evidence="2" id="KW-1185">Reference proteome</keyword>
<evidence type="ECO:0000313" key="2">
    <source>
        <dbReference type="Proteomes" id="UP001238179"/>
    </source>
</evidence>
<dbReference type="EMBL" id="AP027080">
    <property type="protein sequence ID" value="BDU71748.1"/>
    <property type="molecule type" value="Genomic_DNA"/>
</dbReference>
<dbReference type="AlphaFoldDB" id="A0AA48H4J9"/>
<proteinExistence type="predicted"/>